<dbReference type="Gene3D" id="2.60.40.10">
    <property type="entry name" value="Immunoglobulins"/>
    <property type="match status" value="1"/>
</dbReference>
<accession>A0ABY7EL01</accession>
<feature type="domain" description="Fibronectin type-III" evidence="5">
    <location>
        <begin position="350"/>
        <end position="441"/>
    </location>
</feature>
<evidence type="ECO:0000313" key="7">
    <source>
        <dbReference type="Proteomes" id="UP001164746"/>
    </source>
</evidence>
<dbReference type="PROSITE" id="PS50011">
    <property type="entry name" value="PROTEIN_KINASE_DOM"/>
    <property type="match status" value="1"/>
</dbReference>
<comment type="subcellular location">
    <subcellularLocation>
        <location evidence="1">Membrane</location>
        <topology evidence="1">Single-pass membrane protein</topology>
    </subcellularLocation>
</comment>
<gene>
    <name evidence="6" type="ORF">MAR_035733</name>
</gene>
<dbReference type="InterPro" id="IPR013783">
    <property type="entry name" value="Ig-like_fold"/>
</dbReference>
<dbReference type="Pfam" id="PF07714">
    <property type="entry name" value="PK_Tyr_Ser-Thr"/>
    <property type="match status" value="1"/>
</dbReference>
<evidence type="ECO:0000256" key="1">
    <source>
        <dbReference type="ARBA" id="ARBA00004167"/>
    </source>
</evidence>
<protein>
    <submittedName>
        <fullName evidence="6">FGFR1-like protein</fullName>
    </submittedName>
</protein>
<dbReference type="PRINTS" id="PR00109">
    <property type="entry name" value="TYRKINASE"/>
</dbReference>
<keyword evidence="3" id="KW-1133">Transmembrane helix</keyword>
<evidence type="ECO:0000259" key="4">
    <source>
        <dbReference type="PROSITE" id="PS50011"/>
    </source>
</evidence>
<dbReference type="InterPro" id="IPR011009">
    <property type="entry name" value="Kinase-like_dom_sf"/>
</dbReference>
<dbReference type="Proteomes" id="UP001164746">
    <property type="component" value="Chromosome 7"/>
</dbReference>
<dbReference type="SUPFAM" id="SSF49265">
    <property type="entry name" value="Fibronectin type III"/>
    <property type="match status" value="1"/>
</dbReference>
<dbReference type="InterPro" id="IPR001245">
    <property type="entry name" value="Ser-Thr/Tyr_kinase_cat_dom"/>
</dbReference>
<dbReference type="PANTHER" id="PTHR24416">
    <property type="entry name" value="TYROSINE-PROTEIN KINASE RECEPTOR"/>
    <property type="match status" value="1"/>
</dbReference>
<reference evidence="6" key="1">
    <citation type="submission" date="2022-11" db="EMBL/GenBank/DDBJ databases">
        <title>Centuries of genome instability and evolution in soft-shell clam transmissible cancer (bioRxiv).</title>
        <authorList>
            <person name="Hart S.F.M."/>
            <person name="Yonemitsu M.A."/>
            <person name="Giersch R.M."/>
            <person name="Beal B.F."/>
            <person name="Arriagada G."/>
            <person name="Davis B.W."/>
            <person name="Ostrander E.A."/>
            <person name="Goff S.P."/>
            <person name="Metzger M.J."/>
        </authorList>
    </citation>
    <scope>NUCLEOTIDE SEQUENCE</scope>
    <source>
        <strain evidence="6">MELC-2E11</strain>
        <tissue evidence="6">Siphon/mantle</tissue>
    </source>
</reference>
<dbReference type="CDD" id="cd00192">
    <property type="entry name" value="PTKc"/>
    <property type="match status" value="1"/>
</dbReference>
<dbReference type="SUPFAM" id="SSF56112">
    <property type="entry name" value="Protein kinase-like (PK-like)"/>
    <property type="match status" value="1"/>
</dbReference>
<dbReference type="InterPro" id="IPR003961">
    <property type="entry name" value="FN3_dom"/>
</dbReference>
<name>A0ABY7EL01_MYAAR</name>
<feature type="domain" description="Protein kinase" evidence="4">
    <location>
        <begin position="533"/>
        <end position="794"/>
    </location>
</feature>
<evidence type="ECO:0000256" key="3">
    <source>
        <dbReference type="SAM" id="Phobius"/>
    </source>
</evidence>
<dbReference type="InterPro" id="IPR050122">
    <property type="entry name" value="RTK"/>
</dbReference>
<organism evidence="6 7">
    <name type="scientific">Mya arenaria</name>
    <name type="common">Soft-shell clam</name>
    <dbReference type="NCBI Taxonomy" id="6604"/>
    <lineage>
        <taxon>Eukaryota</taxon>
        <taxon>Metazoa</taxon>
        <taxon>Spiralia</taxon>
        <taxon>Lophotrochozoa</taxon>
        <taxon>Mollusca</taxon>
        <taxon>Bivalvia</taxon>
        <taxon>Autobranchia</taxon>
        <taxon>Heteroconchia</taxon>
        <taxon>Euheterodonta</taxon>
        <taxon>Imparidentia</taxon>
        <taxon>Neoheterodontei</taxon>
        <taxon>Myida</taxon>
        <taxon>Myoidea</taxon>
        <taxon>Myidae</taxon>
        <taxon>Mya</taxon>
    </lineage>
</organism>
<proteinExistence type="predicted"/>
<dbReference type="CDD" id="cd00063">
    <property type="entry name" value="FN3"/>
    <property type="match status" value="1"/>
</dbReference>
<keyword evidence="3" id="KW-0812">Transmembrane</keyword>
<feature type="transmembrane region" description="Helical" evidence="3">
    <location>
        <begin position="444"/>
        <end position="472"/>
    </location>
</feature>
<dbReference type="EMBL" id="CP111018">
    <property type="protein sequence ID" value="WAR10657.1"/>
    <property type="molecule type" value="Genomic_DNA"/>
</dbReference>
<sequence length="806" mass="90853">MFSILLTAADMANNTKVARRLVLFDNSSEITLTKPGLSAKMPDSEDIENMVFGDGGLYIVSAIKETGFMWQTSDNGSQSRIEINWNNHFVNKLYDKGKLLNKVLPYPTQFLDLEDDGILRSKKYVALDDNEGERTLKAIPNKHGIVKFELNRVYTDDKQIPVSKWEQIPLEESYVILEHLDDGSHVRIWLRATDVMNNTAVDYTEVHVDNTPPRFSDQRLETNVINGTYTYTSRVTFQASDDGSGVHKLQLTLYVGNSTTPKKIHSVPANRNDSSGICDIDPSCNCVLDVCYRIQQMIDWDNCWFLVPKEDLNKSGTLQITTFNQALLTRTFNMTIAHLNRLNGLEEYSGPTNIRIDERLPNGARLTWDIPDTPSCFGKVEIVLVVFLGNGQTRTIQVNSEQTSVDIVGLDPDEEYRVSLQVGYDGTDLAALPYTFKTAEKENYLGGGAIAGIVFSILIIVGLFGAVFVVMLRRGYMQPVRRGLHAMSVRYRGATAGNVYSGKSARSYSNSMYIYGDKDFSDLDSWQLARDDVSLQSIMKSGSFADIYTATIASNNNTVVAKVLKQGFTKQDEHLMKAKINFYSTVVGKHENVIKFIGAVVDDTIMGPFMVFEYCANGQLSDYLQTLKSNLTLDTQEILSRFGLGVARGMDYLAGKEVLHRRLAARNILLDGDLEVKISGFGPMDVDEDKGKRERIPIKWMAPECLKTTKDATEKNDVWSFAVVLWEIFTLGDAPYENVRGKDIPGKLKSGYRLPQPEQCDNKWYEVMTQCWQANPEQRPTFKTIRGELDEMFVAAPQDDYYIYRK</sequence>
<dbReference type="InterPro" id="IPR036116">
    <property type="entry name" value="FN3_sf"/>
</dbReference>
<dbReference type="PANTHER" id="PTHR24416:SF600">
    <property type="entry name" value="PDGF- AND VEGF-RECEPTOR RELATED, ISOFORM J"/>
    <property type="match status" value="1"/>
</dbReference>
<dbReference type="InterPro" id="IPR000719">
    <property type="entry name" value="Prot_kinase_dom"/>
</dbReference>
<keyword evidence="7" id="KW-1185">Reference proteome</keyword>
<dbReference type="PROSITE" id="PS50853">
    <property type="entry name" value="FN3"/>
    <property type="match status" value="1"/>
</dbReference>
<dbReference type="Gene3D" id="1.10.510.10">
    <property type="entry name" value="Transferase(Phosphotransferase) domain 1"/>
    <property type="match status" value="1"/>
</dbReference>
<evidence type="ECO:0000256" key="2">
    <source>
        <dbReference type="ARBA" id="ARBA00023180"/>
    </source>
</evidence>
<evidence type="ECO:0000259" key="5">
    <source>
        <dbReference type="PROSITE" id="PS50853"/>
    </source>
</evidence>
<keyword evidence="2" id="KW-0325">Glycoprotein</keyword>
<evidence type="ECO:0000313" key="6">
    <source>
        <dbReference type="EMBL" id="WAR10657.1"/>
    </source>
</evidence>
<keyword evidence="3" id="KW-0472">Membrane</keyword>